<keyword evidence="1" id="KW-0732">Signal</keyword>
<evidence type="ECO:0000313" key="3">
    <source>
        <dbReference type="WBParaSite" id="ACRNAN_scaffold13451.g31240.t1"/>
    </source>
</evidence>
<dbReference type="Proteomes" id="UP000887540">
    <property type="component" value="Unplaced"/>
</dbReference>
<evidence type="ECO:0000313" key="2">
    <source>
        <dbReference type="Proteomes" id="UP000887540"/>
    </source>
</evidence>
<keyword evidence="2" id="KW-1185">Reference proteome</keyword>
<dbReference type="AlphaFoldDB" id="A0A914CQV2"/>
<name>A0A914CQV2_9BILA</name>
<accession>A0A914CQV2</accession>
<feature type="signal peptide" evidence="1">
    <location>
        <begin position="1"/>
        <end position="18"/>
    </location>
</feature>
<proteinExistence type="predicted"/>
<dbReference type="WBParaSite" id="ACRNAN_scaffold13451.g31240.t1">
    <property type="protein sequence ID" value="ACRNAN_scaffold13451.g31240.t1"/>
    <property type="gene ID" value="ACRNAN_scaffold13451.g31240"/>
</dbReference>
<reference evidence="3" key="1">
    <citation type="submission" date="2022-11" db="UniProtKB">
        <authorList>
            <consortium name="WormBaseParasite"/>
        </authorList>
    </citation>
    <scope>IDENTIFICATION</scope>
</reference>
<feature type="chain" id="PRO_5037318107" evidence="1">
    <location>
        <begin position="19"/>
        <end position="325"/>
    </location>
</feature>
<organism evidence="2 3">
    <name type="scientific">Acrobeloides nanus</name>
    <dbReference type="NCBI Taxonomy" id="290746"/>
    <lineage>
        <taxon>Eukaryota</taxon>
        <taxon>Metazoa</taxon>
        <taxon>Ecdysozoa</taxon>
        <taxon>Nematoda</taxon>
        <taxon>Chromadorea</taxon>
        <taxon>Rhabditida</taxon>
        <taxon>Tylenchina</taxon>
        <taxon>Cephalobomorpha</taxon>
        <taxon>Cephaloboidea</taxon>
        <taxon>Cephalobidae</taxon>
        <taxon>Acrobeloides</taxon>
    </lineage>
</organism>
<dbReference type="PANTHER" id="PTHR35014">
    <property type="entry name" value="INFECTION RESPONSE PROTEIN-RELATED"/>
    <property type="match status" value="1"/>
</dbReference>
<sequence length="325" mass="35954">MKTIFVVCLVIYATLCEGQTTRSPCPEAGINQLTTCYAAYFRNYNFSSTPDYKTYTDTRFSIMLKGGVDTFKLMCQWHNTRLACIGSYDPVCATESAFAQALGVSSTDAAQYLSNYGLDNWECGPGYNDVVTNFYCTETLLSYHNDERLACNQAMNASIVQNGFSCSILRTFVQCYTKVYAKYCGQIGGYIGCNFAKSGSVELTPSCAAQLPNSLSHAIAPSTCTERLIAKSSERSKCPRKRYERSTRRKRSESSCEIFLSASTNRTALTGQCNDYDTSACAAKQAEGKCDLFTYNGSQQVNLTPDENSFILENCALTCKRCPRD</sequence>
<evidence type="ECO:0000256" key="1">
    <source>
        <dbReference type="SAM" id="SignalP"/>
    </source>
</evidence>
<protein>
    <submittedName>
        <fullName evidence="3">ShKT domain-containing protein</fullName>
    </submittedName>
</protein>
<dbReference type="PANTHER" id="PTHR35014:SF1">
    <property type="entry name" value="INFECTION RESPONSE PROTEIN"/>
    <property type="match status" value="1"/>
</dbReference>